<feature type="compositionally biased region" description="Basic and acidic residues" evidence="1">
    <location>
        <begin position="37"/>
        <end position="50"/>
    </location>
</feature>
<evidence type="ECO:0000256" key="2">
    <source>
        <dbReference type="SAM" id="SignalP"/>
    </source>
</evidence>
<dbReference type="EMBL" id="JABEQF010000006">
    <property type="protein sequence ID" value="MBB2190197.1"/>
    <property type="molecule type" value="Genomic_DNA"/>
</dbReference>
<dbReference type="Proteomes" id="UP000555756">
    <property type="component" value="Unassembled WGS sequence"/>
</dbReference>
<comment type="caution">
    <text evidence="3">The sequence shown here is derived from an EMBL/GenBank/DDBJ whole genome shotgun (WGS) entry which is preliminary data.</text>
</comment>
<feature type="signal peptide" evidence="2">
    <location>
        <begin position="1"/>
        <end position="25"/>
    </location>
</feature>
<evidence type="ECO:0000256" key="1">
    <source>
        <dbReference type="SAM" id="MobiDB-lite"/>
    </source>
</evidence>
<feature type="chain" id="PRO_5031506355" description="Acid shock protein" evidence="2">
    <location>
        <begin position="26"/>
        <end position="106"/>
    </location>
</feature>
<sequence>MRRLPILVLACAAAVPALMPPAGWAQKNPSPSSMDSEQGHFPKPSDKPSTDYDNAPYLRKHQDQAPKSKNYPTPHALKPAEENPKPPGMDKPRPDQMPKPGQGPHS</sequence>
<evidence type="ECO:0008006" key="5">
    <source>
        <dbReference type="Google" id="ProtNLM"/>
    </source>
</evidence>
<gene>
    <name evidence="3" type="ORF">HLH34_09475</name>
</gene>
<feature type="compositionally biased region" description="Polar residues" evidence="1">
    <location>
        <begin position="27"/>
        <end position="36"/>
    </location>
</feature>
<evidence type="ECO:0000313" key="4">
    <source>
        <dbReference type="Proteomes" id="UP000555756"/>
    </source>
</evidence>
<dbReference type="RefSeq" id="WP_183119353.1">
    <property type="nucleotide sequence ID" value="NZ_JABEQF010000006.1"/>
</dbReference>
<dbReference type="AlphaFoldDB" id="A0A7W4PDF9"/>
<feature type="region of interest" description="Disordered" evidence="1">
    <location>
        <begin position="17"/>
        <end position="106"/>
    </location>
</feature>
<evidence type="ECO:0000313" key="3">
    <source>
        <dbReference type="EMBL" id="MBB2190197.1"/>
    </source>
</evidence>
<feature type="compositionally biased region" description="Basic and acidic residues" evidence="1">
    <location>
        <begin position="78"/>
        <end position="96"/>
    </location>
</feature>
<accession>A0A7W4PDF9</accession>
<protein>
    <recommendedName>
        <fullName evidence="5">Acid shock protein</fullName>
    </recommendedName>
</protein>
<reference evidence="3 4" key="1">
    <citation type="submission" date="2020-04" db="EMBL/GenBank/DDBJ databases">
        <title>Description of novel Gluconacetobacter.</title>
        <authorList>
            <person name="Sombolestani A."/>
        </authorList>
    </citation>
    <scope>NUCLEOTIDE SEQUENCE [LARGE SCALE GENOMIC DNA]</scope>
    <source>
        <strain evidence="3 4">LMG 21311</strain>
    </source>
</reference>
<keyword evidence="2" id="KW-0732">Signal</keyword>
<name>A0A7W4PDF9_9PROT</name>
<keyword evidence="4" id="KW-1185">Reference proteome</keyword>
<organism evidence="3 4">
    <name type="scientific">Gluconacetobacter azotocaptans</name>
    <dbReference type="NCBI Taxonomy" id="142834"/>
    <lineage>
        <taxon>Bacteria</taxon>
        <taxon>Pseudomonadati</taxon>
        <taxon>Pseudomonadota</taxon>
        <taxon>Alphaproteobacteria</taxon>
        <taxon>Acetobacterales</taxon>
        <taxon>Acetobacteraceae</taxon>
        <taxon>Gluconacetobacter</taxon>
    </lineage>
</organism>
<proteinExistence type="predicted"/>